<organism evidence="2 3">
    <name type="scientific">Shewanella saliphila</name>
    <dbReference type="NCBI Taxonomy" id="2282698"/>
    <lineage>
        <taxon>Bacteria</taxon>
        <taxon>Pseudomonadati</taxon>
        <taxon>Pseudomonadota</taxon>
        <taxon>Gammaproteobacteria</taxon>
        <taxon>Alteromonadales</taxon>
        <taxon>Shewanellaceae</taxon>
        <taxon>Shewanella</taxon>
    </lineage>
</organism>
<feature type="chain" id="PRO_5046690488" description="Lipoprotein" evidence="1">
    <location>
        <begin position="21"/>
        <end position="415"/>
    </location>
</feature>
<evidence type="ECO:0000256" key="1">
    <source>
        <dbReference type="SAM" id="SignalP"/>
    </source>
</evidence>
<gene>
    <name evidence="2" type="ORF">GCM10009409_32440</name>
</gene>
<feature type="signal peptide" evidence="1">
    <location>
        <begin position="1"/>
        <end position="20"/>
    </location>
</feature>
<proteinExistence type="predicted"/>
<keyword evidence="3" id="KW-1185">Reference proteome</keyword>
<dbReference type="RefSeq" id="WP_188922295.1">
    <property type="nucleotide sequence ID" value="NZ_BMQV01000042.1"/>
</dbReference>
<comment type="caution">
    <text evidence="2">The sequence shown here is derived from an EMBL/GenBank/DDBJ whole genome shotgun (WGS) entry which is preliminary data.</text>
</comment>
<accession>A0ABQ2Q9Z1</accession>
<protein>
    <recommendedName>
        <fullName evidence="4">Lipoprotein</fullName>
    </recommendedName>
</protein>
<dbReference type="Proteomes" id="UP000654367">
    <property type="component" value="Unassembled WGS sequence"/>
</dbReference>
<keyword evidence="1" id="KW-0732">Signal</keyword>
<reference evidence="3" key="1">
    <citation type="journal article" date="2019" name="Int. J. Syst. Evol. Microbiol.">
        <title>The Global Catalogue of Microorganisms (GCM) 10K type strain sequencing project: providing services to taxonomists for standard genome sequencing and annotation.</title>
        <authorList>
            <consortium name="The Broad Institute Genomics Platform"/>
            <consortium name="The Broad Institute Genome Sequencing Center for Infectious Disease"/>
            <person name="Wu L."/>
            <person name="Ma J."/>
        </authorList>
    </citation>
    <scope>NUCLEOTIDE SEQUENCE [LARGE SCALE GENOMIC DNA]</scope>
    <source>
        <strain evidence="3">JCM 32304</strain>
    </source>
</reference>
<dbReference type="EMBL" id="BMQV01000042">
    <property type="protein sequence ID" value="GGP64486.1"/>
    <property type="molecule type" value="Genomic_DNA"/>
</dbReference>
<sequence>MNIKYSIALLLLVSACTSNTSNHKELGTCSNLNGAENDCSKTLNKLSAANQDGAILIGFDLRKMNNKDKLTKYLDRIISINLKNIESGRSYVINFSGKNFGLKSVEPGVYCLDKVTTYTNFSISLCDMNATIPVNAGEIKNAGYWLAGINYDTNEVKLKVFDRNTKHINLYENATPYYADFAEKLLISPYSTTLDSIEGYWYTAEETIKTYLFDENGSYYKSNDLYNQGNLTLGGNWSWVDGVGNARLKNKYGSFKMVAKKDQLVAVFENINGLGTRWVAYRNPVRLWDLKNNGESAVVQYDRSTLDKVATQTNKSIYIEIEYNSSESTHMPRIGKVVFMRPHEQHVVKSNITLEQESEILKTFYKWRFTTEAKNQKLTICMITDGYPAECSSPDNQSIIFQLGKKYPIHGMGFK</sequence>
<evidence type="ECO:0008006" key="4">
    <source>
        <dbReference type="Google" id="ProtNLM"/>
    </source>
</evidence>
<evidence type="ECO:0000313" key="3">
    <source>
        <dbReference type="Proteomes" id="UP000654367"/>
    </source>
</evidence>
<evidence type="ECO:0000313" key="2">
    <source>
        <dbReference type="EMBL" id="GGP64486.1"/>
    </source>
</evidence>
<name>A0ABQ2Q9Z1_9GAMM</name>
<dbReference type="PROSITE" id="PS51257">
    <property type="entry name" value="PROKAR_LIPOPROTEIN"/>
    <property type="match status" value="1"/>
</dbReference>